<dbReference type="EMBL" id="JAWDJW010000606">
    <property type="protein sequence ID" value="KAK3080365.1"/>
    <property type="molecule type" value="Genomic_DNA"/>
</dbReference>
<accession>A0ACC3DUL1</accession>
<organism evidence="1 2">
    <name type="scientific">Coniosporium uncinatum</name>
    <dbReference type="NCBI Taxonomy" id="93489"/>
    <lineage>
        <taxon>Eukaryota</taxon>
        <taxon>Fungi</taxon>
        <taxon>Dikarya</taxon>
        <taxon>Ascomycota</taxon>
        <taxon>Pezizomycotina</taxon>
        <taxon>Dothideomycetes</taxon>
        <taxon>Dothideomycetes incertae sedis</taxon>
        <taxon>Coniosporium</taxon>
    </lineage>
</organism>
<name>A0ACC3DUL1_9PEZI</name>
<feature type="non-terminal residue" evidence="1">
    <location>
        <position position="145"/>
    </location>
</feature>
<sequence>MSSIFSVEDIRQIILTFPYTSGEKRHGKASISLDKDQLVPSASGDGFFHSTALLQRFHSMLERSGHGISKSDLARYLDVTTDAINNLIIHSDGALLSFDEQVVLSLADRGFLADHLLETVEEHFVPLQEFCKSYDISTGTIGMLI</sequence>
<proteinExistence type="predicted"/>
<evidence type="ECO:0000313" key="1">
    <source>
        <dbReference type="EMBL" id="KAK3080365.1"/>
    </source>
</evidence>
<evidence type="ECO:0000313" key="2">
    <source>
        <dbReference type="Proteomes" id="UP001186974"/>
    </source>
</evidence>
<comment type="caution">
    <text evidence="1">The sequence shown here is derived from an EMBL/GenBank/DDBJ whole genome shotgun (WGS) entry which is preliminary data.</text>
</comment>
<dbReference type="Proteomes" id="UP001186974">
    <property type="component" value="Unassembled WGS sequence"/>
</dbReference>
<gene>
    <name evidence="1" type="ORF">LTS18_002118</name>
</gene>
<protein>
    <submittedName>
        <fullName evidence="1">Uncharacterized protein</fullName>
    </submittedName>
</protein>
<keyword evidence="2" id="KW-1185">Reference proteome</keyword>
<reference evidence="1" key="1">
    <citation type="submission" date="2024-09" db="EMBL/GenBank/DDBJ databases">
        <title>Black Yeasts Isolated from many extreme environments.</title>
        <authorList>
            <person name="Coleine C."/>
            <person name="Stajich J.E."/>
            <person name="Selbmann L."/>
        </authorList>
    </citation>
    <scope>NUCLEOTIDE SEQUENCE</scope>
    <source>
        <strain evidence="1">CCFEE 5737</strain>
    </source>
</reference>